<keyword evidence="4" id="KW-0496">Mitochondrion</keyword>
<evidence type="ECO:0000256" key="5">
    <source>
        <dbReference type="PIRNR" id="PIRNR017179"/>
    </source>
</evidence>
<proteinExistence type="predicted"/>
<dbReference type="EMBL" id="OZ022407">
    <property type="protein sequence ID" value="CAK9437845.1"/>
    <property type="molecule type" value="Genomic_DNA"/>
</dbReference>
<feature type="domain" description="TNase-like" evidence="7">
    <location>
        <begin position="527"/>
        <end position="611"/>
    </location>
</feature>
<dbReference type="SMART" id="SM00318">
    <property type="entry name" value="SNc"/>
    <property type="match status" value="4"/>
</dbReference>
<protein>
    <recommendedName>
        <fullName evidence="10">Endonuclease LCL3</fullName>
    </recommendedName>
</protein>
<dbReference type="SMART" id="SM00333">
    <property type="entry name" value="TUDOR"/>
    <property type="match status" value="1"/>
</dbReference>
<gene>
    <name evidence="8" type="ORF">LODBEIA_P22230</name>
</gene>
<feature type="domain" description="TNase-like" evidence="7">
    <location>
        <begin position="304"/>
        <end position="451"/>
    </location>
</feature>
<organism evidence="8 9">
    <name type="scientific">Lodderomyces beijingensis</name>
    <dbReference type="NCBI Taxonomy" id="1775926"/>
    <lineage>
        <taxon>Eukaryota</taxon>
        <taxon>Fungi</taxon>
        <taxon>Dikarya</taxon>
        <taxon>Ascomycota</taxon>
        <taxon>Saccharomycotina</taxon>
        <taxon>Pichiomycetes</taxon>
        <taxon>Debaryomycetaceae</taxon>
        <taxon>Candida/Lodderomyces clade</taxon>
        <taxon>Lodderomyces</taxon>
    </lineage>
</organism>
<evidence type="ECO:0000256" key="4">
    <source>
        <dbReference type="ARBA" id="ARBA00023128"/>
    </source>
</evidence>
<dbReference type="Pfam" id="PF00565">
    <property type="entry name" value="SNase"/>
    <property type="match status" value="5"/>
</dbReference>
<dbReference type="PROSITE" id="PS50304">
    <property type="entry name" value="TUDOR"/>
    <property type="match status" value="1"/>
</dbReference>
<dbReference type="RefSeq" id="XP_066829161.1">
    <property type="nucleotide sequence ID" value="XM_066972199.1"/>
</dbReference>
<evidence type="ECO:0000313" key="9">
    <source>
        <dbReference type="Proteomes" id="UP001497383"/>
    </source>
</evidence>
<dbReference type="PANTHER" id="PTHR12302">
    <property type="entry name" value="EBNA2 BINDING PROTEIN P100"/>
    <property type="match status" value="1"/>
</dbReference>
<evidence type="ECO:0000256" key="3">
    <source>
        <dbReference type="ARBA" id="ARBA00022737"/>
    </source>
</evidence>
<dbReference type="Proteomes" id="UP001497383">
    <property type="component" value="Chromosome 3"/>
</dbReference>
<dbReference type="InterPro" id="IPR002999">
    <property type="entry name" value="Tudor"/>
</dbReference>
<evidence type="ECO:0000256" key="1">
    <source>
        <dbReference type="ARBA" id="ARBA00004496"/>
    </source>
</evidence>
<dbReference type="PANTHER" id="PTHR12302:SF2">
    <property type="entry name" value="STAPHYLOCOCCAL NUCLEASE DOMAIN-CONTAINING PROTEIN 1"/>
    <property type="match status" value="1"/>
</dbReference>
<evidence type="ECO:0000259" key="6">
    <source>
        <dbReference type="PROSITE" id="PS50304"/>
    </source>
</evidence>
<accession>A0ABP0ZJF2</accession>
<evidence type="ECO:0008006" key="10">
    <source>
        <dbReference type="Google" id="ProtNLM"/>
    </source>
</evidence>
<dbReference type="PROSITE" id="PS50830">
    <property type="entry name" value="TNASE_3"/>
    <property type="match status" value="2"/>
</dbReference>
<evidence type="ECO:0000313" key="8">
    <source>
        <dbReference type="EMBL" id="CAK9437845.1"/>
    </source>
</evidence>
<sequence>MSVFVARVKNVISGDTVIVNPAKSTQVPPPERVITLAYVKPIDEFESKEYLRQLLLGKEIKFRVFNKVPTREFGDIQAPIFASLIEYLLANGYVKVKENLAENDEEVEHLRQIENQARLKKAGLWNLSKKKVEIVPIDEQLITETQQKPAKLIVDKVISGDRIVATVFAGKLKAFQSPFLLAGVKTPRTDAADQPQNLTKIAKEAKYFVESKLLTRAELEVTVIGESQTGVPIALINNNDVSEKLLEQGLGEIVDWQSSLVGSAEMSKLRKAELIAKASGKGIFANTSSPALKVKSDSKLAPGKKLNVSIAKVVSVDTFVVRLADDEEVTVQLSSIRGPKPNDATVTSDPAQQQALVASVREYARNLLIGKQGTLYVDGYRDENKELNLPARFLVNIKLGNTDISEQLVSAGLVTVIRHNKATQNERSMNWDKLIEVEEEAKKAKKGIYGDLKKVLTVGTRTIDASENLTKAKTFFNGFKQKGRISGYHVEFIPNATRVKLFHPKDGMKLTLILGGISNEKQDSLPEGTAYLNRKFLQRSVEFEIYSTDKLGSFIGNLYANANATAPVQEQLLQQGLVKIHDFAINTNPQASSLIKAEDRAKAEKKGIWKNYDAAKAEAAQQQQQQQQQGQALAELKPKFFDIEVVGVESPGIISFHITDARTKQQFAAFKQQFQQFHAQSVSASKLSQDLPVAFDKAPKKNELVSVKFDEDGKYYRAKFLGFDKSTNKYEVVHLDYGNKDKVPLRSLRLLPAKFNTSAYPSFGHSATLQNLKYPPDYLDDAVYAIDELTLDKSLVISVLPGTDAEYEGVLYDSEKSLKESSYTINKELVKDGLAVVDTKLVPPAVKDYVNDLLKVQKTARAEHIGCWEFGDVAFEEESLLA</sequence>
<dbReference type="SUPFAM" id="SSF50199">
    <property type="entry name" value="Staphylococcal nuclease"/>
    <property type="match status" value="5"/>
</dbReference>
<evidence type="ECO:0000259" key="7">
    <source>
        <dbReference type="PROSITE" id="PS50830"/>
    </source>
</evidence>
<keyword evidence="9" id="KW-1185">Reference proteome</keyword>
<keyword evidence="3" id="KW-0677">Repeat</keyword>
<feature type="domain" description="Tudor" evidence="6">
    <location>
        <begin position="698"/>
        <end position="758"/>
    </location>
</feature>
<name>A0ABP0ZJF2_9ASCO</name>
<dbReference type="PIRSF" id="PIRSF017179">
    <property type="entry name" value="RISC-Tudor-SN"/>
    <property type="match status" value="1"/>
</dbReference>
<evidence type="ECO:0000256" key="2">
    <source>
        <dbReference type="ARBA" id="ARBA00022490"/>
    </source>
</evidence>
<keyword evidence="2 5" id="KW-0963">Cytoplasm</keyword>
<reference evidence="8 9" key="1">
    <citation type="submission" date="2024-03" db="EMBL/GenBank/DDBJ databases">
        <authorList>
            <person name="Brejova B."/>
        </authorList>
    </citation>
    <scope>NUCLEOTIDE SEQUENCE [LARGE SCALE GENOMIC DNA]</scope>
    <source>
        <strain evidence="8 9">CBS 14171</strain>
    </source>
</reference>
<dbReference type="Pfam" id="PF00567">
    <property type="entry name" value="TUDOR"/>
    <property type="match status" value="1"/>
</dbReference>
<comment type="subcellular location">
    <subcellularLocation>
        <location evidence="1 5">Cytoplasm</location>
    </subcellularLocation>
</comment>
<dbReference type="InterPro" id="IPR016685">
    <property type="entry name" value="Silence_cplx_Nase-comp_TudorSN"/>
</dbReference>
<dbReference type="InterPro" id="IPR016071">
    <property type="entry name" value="Staphylococal_nuclease_OB-fold"/>
</dbReference>
<dbReference type="Gene3D" id="2.30.30.140">
    <property type="match status" value="1"/>
</dbReference>
<dbReference type="SUPFAM" id="SSF63748">
    <property type="entry name" value="Tudor/PWWP/MBT"/>
    <property type="match status" value="1"/>
</dbReference>
<dbReference type="Gene3D" id="2.40.50.90">
    <property type="match status" value="5"/>
</dbReference>
<dbReference type="InterPro" id="IPR035437">
    <property type="entry name" value="SNase_OB-fold_sf"/>
</dbReference>
<dbReference type="GeneID" id="92207419"/>